<evidence type="ECO:0000256" key="8">
    <source>
        <dbReference type="ARBA" id="ARBA00047984"/>
    </source>
</evidence>
<feature type="compositionally biased region" description="Gly residues" evidence="12">
    <location>
        <begin position="430"/>
        <end position="444"/>
    </location>
</feature>
<evidence type="ECO:0000256" key="4">
    <source>
        <dbReference type="ARBA" id="ARBA00022801"/>
    </source>
</evidence>
<feature type="compositionally biased region" description="Gly residues" evidence="12">
    <location>
        <begin position="407"/>
        <end position="421"/>
    </location>
</feature>
<keyword evidence="6 11" id="KW-0067">ATP-binding</keyword>
<dbReference type="CDD" id="cd18787">
    <property type="entry name" value="SF2_C_DEAD"/>
    <property type="match status" value="1"/>
</dbReference>
<dbReference type="InterPro" id="IPR014014">
    <property type="entry name" value="RNA_helicase_DEAD_Q_motif"/>
</dbReference>
<name>A0A1L3ENL1_9GAMM</name>
<protein>
    <recommendedName>
        <fullName evidence="9">DEAD-box ATP-dependent RNA helicase RhpA</fullName>
        <ecNumber evidence="1">3.6.4.13</ecNumber>
    </recommendedName>
</protein>
<dbReference type="Gene3D" id="3.40.50.300">
    <property type="entry name" value="P-loop containing nucleotide triphosphate hydrolases"/>
    <property type="match status" value="2"/>
</dbReference>
<keyword evidence="3 11" id="KW-0547">Nucleotide-binding</keyword>
<dbReference type="FunFam" id="3.40.50.300:FF:000468">
    <property type="entry name" value="ATP-dependent RNA helicase RhlE"/>
    <property type="match status" value="1"/>
</dbReference>
<evidence type="ECO:0000256" key="6">
    <source>
        <dbReference type="ARBA" id="ARBA00022840"/>
    </source>
</evidence>
<evidence type="ECO:0000259" key="13">
    <source>
        <dbReference type="PROSITE" id="PS51192"/>
    </source>
</evidence>
<evidence type="ECO:0000256" key="5">
    <source>
        <dbReference type="ARBA" id="ARBA00022806"/>
    </source>
</evidence>
<keyword evidence="4 11" id="KW-0378">Hydrolase</keyword>
<dbReference type="Pfam" id="PF00271">
    <property type="entry name" value="Helicase_C"/>
    <property type="match status" value="1"/>
</dbReference>
<dbReference type="GO" id="GO:0003676">
    <property type="term" value="F:nucleic acid binding"/>
    <property type="evidence" value="ECO:0007669"/>
    <property type="project" value="InterPro"/>
</dbReference>
<feature type="region of interest" description="Disordered" evidence="12">
    <location>
        <begin position="374"/>
        <end position="482"/>
    </location>
</feature>
<evidence type="ECO:0000256" key="1">
    <source>
        <dbReference type="ARBA" id="ARBA00012552"/>
    </source>
</evidence>
<dbReference type="FunFam" id="3.40.50.300:FF:000108">
    <property type="entry name" value="ATP-dependent RNA helicase RhlE"/>
    <property type="match status" value="1"/>
</dbReference>
<dbReference type="PANTHER" id="PTHR47959">
    <property type="entry name" value="ATP-DEPENDENT RNA HELICASE RHLE-RELATED"/>
    <property type="match status" value="1"/>
</dbReference>
<keyword evidence="5 11" id="KW-0347">Helicase</keyword>
<dbReference type="GO" id="GO:0005524">
    <property type="term" value="F:ATP binding"/>
    <property type="evidence" value="ECO:0007669"/>
    <property type="project" value="UniProtKB-KW"/>
</dbReference>
<comment type="similarity">
    <text evidence="7 11">Belongs to the DEAD box helicase family.</text>
</comment>
<feature type="short sequence motif" description="Q motif" evidence="10">
    <location>
        <begin position="1"/>
        <end position="29"/>
    </location>
</feature>
<dbReference type="GO" id="GO:0009266">
    <property type="term" value="P:response to temperature stimulus"/>
    <property type="evidence" value="ECO:0007669"/>
    <property type="project" value="UniProtKB-ARBA"/>
</dbReference>
<organism evidence="16 17">
    <name type="scientific">Luteibacter rhizovicinus DSM 16549</name>
    <dbReference type="NCBI Taxonomy" id="1440763"/>
    <lineage>
        <taxon>Bacteria</taxon>
        <taxon>Pseudomonadati</taxon>
        <taxon>Pseudomonadota</taxon>
        <taxon>Gammaproteobacteria</taxon>
        <taxon>Lysobacterales</taxon>
        <taxon>Rhodanobacteraceae</taxon>
        <taxon>Luteibacter</taxon>
    </lineage>
</organism>
<dbReference type="Proteomes" id="UP000182987">
    <property type="component" value="Chromosome"/>
</dbReference>
<evidence type="ECO:0000256" key="9">
    <source>
        <dbReference type="ARBA" id="ARBA00074363"/>
    </source>
</evidence>
<dbReference type="SUPFAM" id="SSF52540">
    <property type="entry name" value="P-loop containing nucleoside triphosphate hydrolases"/>
    <property type="match status" value="1"/>
</dbReference>
<evidence type="ECO:0000313" key="17">
    <source>
        <dbReference type="Proteomes" id="UP000182987"/>
    </source>
</evidence>
<dbReference type="GO" id="GO:0042255">
    <property type="term" value="P:ribosome assembly"/>
    <property type="evidence" value="ECO:0007669"/>
    <property type="project" value="UniProtKB-ARBA"/>
</dbReference>
<dbReference type="SMART" id="SM00490">
    <property type="entry name" value="HELICc"/>
    <property type="match status" value="1"/>
</dbReference>
<dbReference type="InterPro" id="IPR050079">
    <property type="entry name" value="DEAD_box_RNA_helicase"/>
</dbReference>
<evidence type="ECO:0000256" key="10">
    <source>
        <dbReference type="PROSITE-ProRule" id="PRU00552"/>
    </source>
</evidence>
<feature type="domain" description="Helicase C-terminal" evidence="14">
    <location>
        <begin position="230"/>
        <end position="378"/>
    </location>
</feature>
<gene>
    <name evidence="16" type="ORF">BJI69_00955</name>
</gene>
<evidence type="ECO:0000256" key="3">
    <source>
        <dbReference type="ARBA" id="ARBA00022741"/>
    </source>
</evidence>
<dbReference type="GO" id="GO:0016787">
    <property type="term" value="F:hydrolase activity"/>
    <property type="evidence" value="ECO:0007669"/>
    <property type="project" value="UniProtKB-KW"/>
</dbReference>
<comment type="catalytic activity">
    <reaction evidence="8">
        <text>ATP + H2O = ADP + phosphate + H(+)</text>
        <dbReference type="Rhea" id="RHEA:13065"/>
        <dbReference type="ChEBI" id="CHEBI:15377"/>
        <dbReference type="ChEBI" id="CHEBI:15378"/>
        <dbReference type="ChEBI" id="CHEBI:30616"/>
        <dbReference type="ChEBI" id="CHEBI:43474"/>
        <dbReference type="ChEBI" id="CHEBI:456216"/>
        <dbReference type="EC" id="3.6.4.13"/>
    </reaction>
</comment>
<dbReference type="AlphaFoldDB" id="A0A1L3ENL1"/>
<dbReference type="OrthoDB" id="9805696at2"/>
<evidence type="ECO:0000313" key="16">
    <source>
        <dbReference type="EMBL" id="APG02612.1"/>
    </source>
</evidence>
<dbReference type="InterPro" id="IPR001650">
    <property type="entry name" value="Helicase_C-like"/>
</dbReference>
<dbReference type="InterPro" id="IPR014001">
    <property type="entry name" value="Helicase_ATP-bd"/>
</dbReference>
<dbReference type="RefSeq" id="WP_071924828.1">
    <property type="nucleotide sequence ID" value="NZ_CP017480.1"/>
</dbReference>
<dbReference type="Pfam" id="PF00270">
    <property type="entry name" value="DEAD"/>
    <property type="match status" value="1"/>
</dbReference>
<reference evidence="17" key="1">
    <citation type="submission" date="2016-09" db="EMBL/GenBank/DDBJ databases">
        <authorList>
            <person name="Lysoe E."/>
        </authorList>
    </citation>
    <scope>NUCLEOTIDE SEQUENCE [LARGE SCALE GENOMIC DNA]</scope>
    <source>
        <strain evidence="17">LJ96T</strain>
    </source>
</reference>
<dbReference type="STRING" id="1440763.BJI69_00955"/>
<dbReference type="CDD" id="cd00268">
    <property type="entry name" value="DEADc"/>
    <property type="match status" value="1"/>
</dbReference>
<feature type="domain" description="DEAD-box RNA helicase Q" evidence="15">
    <location>
        <begin position="1"/>
        <end position="29"/>
    </location>
</feature>
<dbReference type="GO" id="GO:0005829">
    <property type="term" value="C:cytosol"/>
    <property type="evidence" value="ECO:0007669"/>
    <property type="project" value="TreeGrafter"/>
</dbReference>
<evidence type="ECO:0000259" key="14">
    <source>
        <dbReference type="PROSITE" id="PS51194"/>
    </source>
</evidence>
<dbReference type="GO" id="GO:0003724">
    <property type="term" value="F:RNA helicase activity"/>
    <property type="evidence" value="ECO:0007669"/>
    <property type="project" value="UniProtKB-EC"/>
</dbReference>
<dbReference type="PROSITE" id="PS51195">
    <property type="entry name" value="Q_MOTIF"/>
    <property type="match status" value="1"/>
</dbReference>
<dbReference type="EMBL" id="CP017480">
    <property type="protein sequence ID" value="APG02612.1"/>
    <property type="molecule type" value="Genomic_DNA"/>
</dbReference>
<evidence type="ECO:0000256" key="2">
    <source>
        <dbReference type="ARBA" id="ARBA00022490"/>
    </source>
</evidence>
<dbReference type="SMART" id="SM00487">
    <property type="entry name" value="DEXDc"/>
    <property type="match status" value="1"/>
</dbReference>
<evidence type="ECO:0000259" key="15">
    <source>
        <dbReference type="PROSITE" id="PS51195"/>
    </source>
</evidence>
<keyword evidence="2" id="KW-0963">Cytoplasm</keyword>
<dbReference type="InterPro" id="IPR000629">
    <property type="entry name" value="RNA-helicase_DEAD-box_CS"/>
</dbReference>
<dbReference type="PROSITE" id="PS51192">
    <property type="entry name" value="HELICASE_ATP_BIND_1"/>
    <property type="match status" value="1"/>
</dbReference>
<accession>A0A1L3ENL1</accession>
<dbReference type="KEGG" id="lrz:BJI69_00955"/>
<feature type="compositionally biased region" description="Low complexity" evidence="12">
    <location>
        <begin position="388"/>
        <end position="406"/>
    </location>
</feature>
<evidence type="ECO:0000256" key="7">
    <source>
        <dbReference type="ARBA" id="ARBA00038437"/>
    </source>
</evidence>
<keyword evidence="17" id="KW-1185">Reference proteome</keyword>
<evidence type="ECO:0000256" key="11">
    <source>
        <dbReference type="RuleBase" id="RU000492"/>
    </source>
</evidence>
<dbReference type="PROSITE" id="PS00039">
    <property type="entry name" value="DEAD_ATP_HELICASE"/>
    <property type="match status" value="1"/>
</dbReference>
<sequence>MSFDSLGLAPALLRALSEAGYEKPTPIQSAAIPLVLAGNDLMAAAQTGTGKTAAFALPLLQLLSKDDRSDTRRPIRALILTPTRELAAQVQENLRDYGKYVRLSSTVIFGGVGMGNQLQALRRGVDVVVATPGRLIDHMQQRSVDLSKVDVLVLDEADRMLDMGFLPALKRILAAVPRQRQTLLFSATFAPEIKALAQQFMRDPKEVSTTPANTVANTVTHRVHPVDAASKRDLLLHILSQDSRRQTLVFGRTKHGADKLVRHLEQAGIKAAAIHGNKSQNARTRALSDFKTGRVTVLVATDIAARGIDIDQLPVVINFDLPMVAEDYVHRIGRTGRAGAEGQAISLVSHDESGLLRDIGRLLKTDLEVINVPGYEPSTPLRMDAGAPRPKQQPRQPQASRNQVGQGRSGGGQGRSGGGQGRSASNGQGRSAGGEARQGGGGSSAGRPSSHRPHSHSAAGTGENTGNHKRRRTRTGPATNKA</sequence>
<dbReference type="PROSITE" id="PS51194">
    <property type="entry name" value="HELICASE_CTER"/>
    <property type="match status" value="1"/>
</dbReference>
<dbReference type="InterPro" id="IPR044742">
    <property type="entry name" value="DEAD/DEAH_RhlB"/>
</dbReference>
<feature type="domain" description="Helicase ATP-binding" evidence="13">
    <location>
        <begin position="32"/>
        <end position="207"/>
    </location>
</feature>
<proteinExistence type="inferred from homology"/>
<dbReference type="InterPro" id="IPR011545">
    <property type="entry name" value="DEAD/DEAH_box_helicase_dom"/>
</dbReference>
<dbReference type="EC" id="3.6.4.13" evidence="1"/>
<evidence type="ECO:0000256" key="12">
    <source>
        <dbReference type="SAM" id="MobiDB-lite"/>
    </source>
</evidence>
<dbReference type="PANTHER" id="PTHR47959:SF13">
    <property type="entry name" value="ATP-DEPENDENT RNA HELICASE RHLE"/>
    <property type="match status" value="1"/>
</dbReference>
<dbReference type="InterPro" id="IPR027417">
    <property type="entry name" value="P-loop_NTPase"/>
</dbReference>